<evidence type="ECO:0000256" key="1">
    <source>
        <dbReference type="ARBA" id="ARBA00010555"/>
    </source>
</evidence>
<dbReference type="Pfam" id="PF00149">
    <property type="entry name" value="Metallophos"/>
    <property type="match status" value="1"/>
</dbReference>
<accession>A0ABT0UTB6</accession>
<dbReference type="PANTHER" id="PTHR30337">
    <property type="entry name" value="COMPONENT OF ATP-DEPENDENT DSDNA EXONUCLEASE"/>
    <property type="match status" value="1"/>
</dbReference>
<reference evidence="11" key="1">
    <citation type="submission" date="2022-06" db="EMBL/GenBank/DDBJ databases">
        <title>Genome public.</title>
        <authorList>
            <person name="Sun Q."/>
        </authorList>
    </citation>
    <scope>NUCLEOTIDE SEQUENCE</scope>
    <source>
        <strain evidence="11">CWNU-1</strain>
    </source>
</reference>
<dbReference type="SUPFAM" id="SSF56300">
    <property type="entry name" value="Metallo-dependent phosphatases"/>
    <property type="match status" value="1"/>
</dbReference>
<dbReference type="InterPro" id="IPR041796">
    <property type="entry name" value="Mre11_N"/>
</dbReference>
<keyword evidence="12" id="KW-1185">Reference proteome</keyword>
<evidence type="ECO:0000256" key="7">
    <source>
        <dbReference type="RuleBase" id="RU363069"/>
    </source>
</evidence>
<proteinExistence type="inferred from homology"/>
<evidence type="ECO:0000256" key="6">
    <source>
        <dbReference type="ARBA" id="ARBA00022839"/>
    </source>
</evidence>
<dbReference type="InterPro" id="IPR029052">
    <property type="entry name" value="Metallo-depent_PP-like"/>
</dbReference>
<evidence type="ECO:0000256" key="5">
    <source>
        <dbReference type="ARBA" id="ARBA00022801"/>
    </source>
</evidence>
<dbReference type="InterPro" id="IPR004593">
    <property type="entry name" value="SbcD"/>
</dbReference>
<keyword evidence="7" id="KW-0255">Endonuclease</keyword>
<name>A0ABT0UTB6_9ACTN</name>
<keyword evidence="7" id="KW-0233">DNA recombination</keyword>
<keyword evidence="7" id="KW-0235">DNA replication</keyword>
<evidence type="ECO:0000313" key="12">
    <source>
        <dbReference type="Proteomes" id="UP001431429"/>
    </source>
</evidence>
<organism evidence="11 12">
    <name type="scientific">Streptomyces albipurpureus</name>
    <dbReference type="NCBI Taxonomy" id="2897419"/>
    <lineage>
        <taxon>Bacteria</taxon>
        <taxon>Bacillati</taxon>
        <taxon>Actinomycetota</taxon>
        <taxon>Actinomycetes</taxon>
        <taxon>Kitasatosporales</taxon>
        <taxon>Streptomycetaceae</taxon>
        <taxon>Streptomyces</taxon>
    </lineage>
</organism>
<dbReference type="RefSeq" id="WP_250921967.1">
    <property type="nucleotide sequence ID" value="NZ_JAMQAW010000032.1"/>
</dbReference>
<sequence length="416" mass="44708">MRFLHTSDWHLGRSLHRVPMLTAQSAFLDHLITTVHEREVDAVLVAGDIYDRAVPPLSAVELFDDALHRLAAAQVPTVMISGNHDSARRLGVGAGLIDRAGIHLRTDPTGCATPVLLSDAHGEIACYGLPYLEPALVKDEFKTAKAHHEAVIAAAMGRVRADLATRPAGTRSIVLAHAFVAGGQESDSERDITVGGVAAVPAGVFHGIDYAALGHLHGCQTITDRVRYSGSPLAYSFSESTHRKTMWLVDLDAHGDIHAERVNTPTPRPLARLRGTLDGLLTDESLDRHTGSFVEATLTDAARPVDPMARLTTRFPHTLSLVFEPERPAGGPAIPSYAQRLRGRADQQVAEDFVAHVRGGEEPDDQERAVLREAFDEVRVATAAQESGDVRVVSQRTTGAVRSGRQASHGIGRGTG</sequence>
<comment type="subunit">
    <text evidence="2 7">Heterodimer of SbcC and SbcD.</text>
</comment>
<comment type="caution">
    <text evidence="11">The sequence shown here is derived from an EMBL/GenBank/DDBJ whole genome shotgun (WGS) entry which is preliminary data.</text>
</comment>
<feature type="domain" description="Nuclease SbcCD subunit D C-terminal" evidence="10">
    <location>
        <begin position="267"/>
        <end position="356"/>
    </location>
</feature>
<dbReference type="Proteomes" id="UP001431429">
    <property type="component" value="Unassembled WGS sequence"/>
</dbReference>
<dbReference type="PANTHER" id="PTHR30337:SF0">
    <property type="entry name" value="NUCLEASE SBCCD SUBUNIT D"/>
    <property type="match status" value="1"/>
</dbReference>
<evidence type="ECO:0000256" key="3">
    <source>
        <dbReference type="ARBA" id="ARBA00013365"/>
    </source>
</evidence>
<feature type="domain" description="Calcineurin-like phosphoesterase" evidence="9">
    <location>
        <begin position="1"/>
        <end position="218"/>
    </location>
</feature>
<evidence type="ECO:0000259" key="10">
    <source>
        <dbReference type="Pfam" id="PF12320"/>
    </source>
</evidence>
<evidence type="ECO:0000259" key="9">
    <source>
        <dbReference type="Pfam" id="PF00149"/>
    </source>
</evidence>
<feature type="region of interest" description="Disordered" evidence="8">
    <location>
        <begin position="390"/>
        <end position="416"/>
    </location>
</feature>
<dbReference type="GO" id="GO:0004527">
    <property type="term" value="F:exonuclease activity"/>
    <property type="evidence" value="ECO:0007669"/>
    <property type="project" value="UniProtKB-KW"/>
</dbReference>
<dbReference type="EMBL" id="JAMQAW010000032">
    <property type="protein sequence ID" value="MCM2391636.1"/>
    <property type="molecule type" value="Genomic_DNA"/>
</dbReference>
<dbReference type="InterPro" id="IPR004843">
    <property type="entry name" value="Calcineurin-like_PHP"/>
</dbReference>
<comment type="function">
    <text evidence="7">SbcCD cleaves DNA hairpin structures. These structures can inhibit DNA replication and are intermediates in certain DNA recombination reactions. The complex acts as a 3'-&gt;5' double strand exonuclease that can open hairpins. It also has a 5' single-strand endonuclease activity.</text>
</comment>
<protein>
    <recommendedName>
        <fullName evidence="3 7">Nuclease SbcCD subunit D</fullName>
    </recommendedName>
</protein>
<evidence type="ECO:0000256" key="2">
    <source>
        <dbReference type="ARBA" id="ARBA00011322"/>
    </source>
</evidence>
<evidence type="ECO:0000313" key="11">
    <source>
        <dbReference type="EMBL" id="MCM2391636.1"/>
    </source>
</evidence>
<gene>
    <name evidence="7" type="primary">sbcD</name>
    <name evidence="11" type="ORF">NBG84_25670</name>
</gene>
<evidence type="ECO:0000256" key="4">
    <source>
        <dbReference type="ARBA" id="ARBA00022722"/>
    </source>
</evidence>
<keyword evidence="4 7" id="KW-0540">Nuclease</keyword>
<evidence type="ECO:0000256" key="8">
    <source>
        <dbReference type="SAM" id="MobiDB-lite"/>
    </source>
</evidence>
<dbReference type="Gene3D" id="3.60.21.10">
    <property type="match status" value="1"/>
</dbReference>
<dbReference type="InterPro" id="IPR026843">
    <property type="entry name" value="SbcD_C"/>
</dbReference>
<dbReference type="InterPro" id="IPR050535">
    <property type="entry name" value="DNA_Repair-Maintenance_Comp"/>
</dbReference>
<dbReference type="NCBIfam" id="TIGR00619">
    <property type="entry name" value="sbcd"/>
    <property type="match status" value="1"/>
</dbReference>
<keyword evidence="5 7" id="KW-0378">Hydrolase</keyword>
<dbReference type="Pfam" id="PF12320">
    <property type="entry name" value="SbcD_C"/>
    <property type="match status" value="1"/>
</dbReference>
<keyword evidence="6 7" id="KW-0269">Exonuclease</keyword>
<comment type="similarity">
    <text evidence="1 7">Belongs to the SbcD family.</text>
</comment>
<dbReference type="CDD" id="cd00840">
    <property type="entry name" value="MPP_Mre11_N"/>
    <property type="match status" value="1"/>
</dbReference>